<dbReference type="NCBIfam" id="TIGR00377">
    <property type="entry name" value="ant_ant_sig"/>
    <property type="match status" value="1"/>
</dbReference>
<sequence length="140" mass="14921">MCLPTLLGMGESQHQMKAEVTVGARGIDVRVTGEIDIANVDEFRALLWALPATPAPLRVDLGGVDFLSAAGVRALIAVHLRMRARGGQLVICNPNSVVRRTLRATRVNRVIPIVGSSAVGEEVTRSLPAPVPLRRAATLI</sequence>
<comment type="similarity">
    <text evidence="1 2">Belongs to the anti-sigma-factor antagonist family.</text>
</comment>
<organism evidence="4 5">
    <name type="scientific">Phytohabitans flavus</name>
    <dbReference type="NCBI Taxonomy" id="1076124"/>
    <lineage>
        <taxon>Bacteria</taxon>
        <taxon>Bacillati</taxon>
        <taxon>Actinomycetota</taxon>
        <taxon>Actinomycetes</taxon>
        <taxon>Micromonosporales</taxon>
        <taxon>Micromonosporaceae</taxon>
    </lineage>
</organism>
<dbReference type="GO" id="GO:0043856">
    <property type="term" value="F:anti-sigma factor antagonist activity"/>
    <property type="evidence" value="ECO:0007669"/>
    <property type="project" value="InterPro"/>
</dbReference>
<name>A0A6F8Y6T9_9ACTN</name>
<evidence type="ECO:0000256" key="1">
    <source>
        <dbReference type="ARBA" id="ARBA00009013"/>
    </source>
</evidence>
<gene>
    <name evidence="4" type="ORF">Pflav_081870</name>
</gene>
<evidence type="ECO:0000256" key="2">
    <source>
        <dbReference type="RuleBase" id="RU003749"/>
    </source>
</evidence>
<reference evidence="4 5" key="2">
    <citation type="submission" date="2020-03" db="EMBL/GenBank/DDBJ databases">
        <authorList>
            <person name="Ichikawa N."/>
            <person name="Kimura A."/>
            <person name="Kitahashi Y."/>
            <person name="Uohara A."/>
        </authorList>
    </citation>
    <scope>NUCLEOTIDE SEQUENCE [LARGE SCALE GENOMIC DNA]</scope>
    <source>
        <strain evidence="4 5">NBRC 107702</strain>
    </source>
</reference>
<dbReference type="KEGG" id="pfla:Pflav_081870"/>
<dbReference type="InterPro" id="IPR002645">
    <property type="entry name" value="STAS_dom"/>
</dbReference>
<keyword evidence="5" id="KW-1185">Reference proteome</keyword>
<dbReference type="InterPro" id="IPR036513">
    <property type="entry name" value="STAS_dom_sf"/>
</dbReference>
<dbReference type="AlphaFoldDB" id="A0A6F8Y6T9"/>
<dbReference type="EMBL" id="AP022870">
    <property type="protein sequence ID" value="BCB81777.1"/>
    <property type="molecule type" value="Genomic_DNA"/>
</dbReference>
<feature type="domain" description="STAS" evidence="3">
    <location>
        <begin position="29"/>
        <end position="130"/>
    </location>
</feature>
<proteinExistence type="inferred from homology"/>
<dbReference type="PROSITE" id="PS50801">
    <property type="entry name" value="STAS"/>
    <property type="match status" value="1"/>
</dbReference>
<dbReference type="PANTHER" id="PTHR33495">
    <property type="entry name" value="ANTI-SIGMA FACTOR ANTAGONIST TM_1081-RELATED-RELATED"/>
    <property type="match status" value="1"/>
</dbReference>
<dbReference type="SUPFAM" id="SSF52091">
    <property type="entry name" value="SpoIIaa-like"/>
    <property type="match status" value="1"/>
</dbReference>
<dbReference type="CDD" id="cd07043">
    <property type="entry name" value="STAS_anti-anti-sigma_factors"/>
    <property type="match status" value="1"/>
</dbReference>
<dbReference type="PANTHER" id="PTHR33495:SF2">
    <property type="entry name" value="ANTI-SIGMA FACTOR ANTAGONIST TM_1081-RELATED"/>
    <property type="match status" value="1"/>
</dbReference>
<dbReference type="Pfam" id="PF01740">
    <property type="entry name" value="STAS"/>
    <property type="match status" value="1"/>
</dbReference>
<dbReference type="InterPro" id="IPR003658">
    <property type="entry name" value="Anti-sigma_ant"/>
</dbReference>
<reference evidence="4 5" key="1">
    <citation type="submission" date="2020-03" db="EMBL/GenBank/DDBJ databases">
        <title>Whole genome shotgun sequence of Phytohabitans flavus NBRC 107702.</title>
        <authorList>
            <person name="Komaki H."/>
            <person name="Tamura T."/>
        </authorList>
    </citation>
    <scope>NUCLEOTIDE SEQUENCE [LARGE SCALE GENOMIC DNA]</scope>
    <source>
        <strain evidence="4 5">NBRC 107702</strain>
    </source>
</reference>
<evidence type="ECO:0000313" key="4">
    <source>
        <dbReference type="EMBL" id="BCB81777.1"/>
    </source>
</evidence>
<dbReference type="Proteomes" id="UP000502508">
    <property type="component" value="Chromosome"/>
</dbReference>
<evidence type="ECO:0000313" key="5">
    <source>
        <dbReference type="Proteomes" id="UP000502508"/>
    </source>
</evidence>
<dbReference type="Gene3D" id="3.30.750.24">
    <property type="entry name" value="STAS domain"/>
    <property type="match status" value="1"/>
</dbReference>
<accession>A0A6F8Y6T9</accession>
<evidence type="ECO:0000259" key="3">
    <source>
        <dbReference type="PROSITE" id="PS50801"/>
    </source>
</evidence>
<protein>
    <recommendedName>
        <fullName evidence="2">Anti-sigma factor antagonist</fullName>
    </recommendedName>
</protein>